<keyword evidence="1" id="KW-1133">Transmembrane helix</keyword>
<sequence length="57" mass="6351">MSACFMHSSMQSWHMAMHASSIDIIVAAFMPCIRIMARIIVLHMSAQFMHAGAQSII</sequence>
<keyword evidence="3" id="KW-1185">Reference proteome</keyword>
<reference evidence="2 3" key="1">
    <citation type="journal article" date="2019" name="Int. J. Syst. Evol. Microbiol.">
        <title>The Global Catalogue of Microorganisms (GCM) 10K type strain sequencing project: providing services to taxonomists for standard genome sequencing and annotation.</title>
        <authorList>
            <consortium name="The Broad Institute Genomics Platform"/>
            <consortium name="The Broad Institute Genome Sequencing Center for Infectious Disease"/>
            <person name="Wu L."/>
            <person name="Ma J."/>
        </authorList>
    </citation>
    <scope>NUCLEOTIDE SEQUENCE [LARGE SCALE GENOMIC DNA]</scope>
    <source>
        <strain evidence="2 3">JCM 14902</strain>
    </source>
</reference>
<feature type="transmembrane region" description="Helical" evidence="1">
    <location>
        <begin position="15"/>
        <end position="37"/>
    </location>
</feature>
<evidence type="ECO:0000313" key="2">
    <source>
        <dbReference type="EMBL" id="GAA1987432.1"/>
    </source>
</evidence>
<dbReference type="EMBL" id="BAAAOH010000001">
    <property type="protein sequence ID" value="GAA1987432.1"/>
    <property type="molecule type" value="Genomic_DNA"/>
</dbReference>
<evidence type="ECO:0000256" key="1">
    <source>
        <dbReference type="SAM" id="Phobius"/>
    </source>
</evidence>
<accession>A0ABN2SIW3</accession>
<name>A0ABN2SIW3_9MICO</name>
<keyword evidence="1" id="KW-0812">Transmembrane</keyword>
<proteinExistence type="predicted"/>
<evidence type="ECO:0000313" key="3">
    <source>
        <dbReference type="Proteomes" id="UP001500326"/>
    </source>
</evidence>
<keyword evidence="1" id="KW-0472">Membrane</keyword>
<comment type="caution">
    <text evidence="2">The sequence shown here is derived from an EMBL/GenBank/DDBJ whole genome shotgun (WGS) entry which is preliminary data.</text>
</comment>
<protein>
    <submittedName>
        <fullName evidence="2">Uncharacterized protein</fullName>
    </submittedName>
</protein>
<organism evidence="2 3">
    <name type="scientific">Microbacterium pumilum</name>
    <dbReference type="NCBI Taxonomy" id="344165"/>
    <lineage>
        <taxon>Bacteria</taxon>
        <taxon>Bacillati</taxon>
        <taxon>Actinomycetota</taxon>
        <taxon>Actinomycetes</taxon>
        <taxon>Micrococcales</taxon>
        <taxon>Microbacteriaceae</taxon>
        <taxon>Microbacterium</taxon>
    </lineage>
</organism>
<dbReference type="Proteomes" id="UP001500326">
    <property type="component" value="Unassembled WGS sequence"/>
</dbReference>
<gene>
    <name evidence="2" type="ORF">GCM10009777_22210</name>
</gene>